<reference evidence="9" key="1">
    <citation type="journal article" date="2019" name="Int. J. Syst. Evol. Microbiol.">
        <title>The Global Catalogue of Microorganisms (GCM) 10K type strain sequencing project: providing services to taxonomists for standard genome sequencing and annotation.</title>
        <authorList>
            <consortium name="The Broad Institute Genomics Platform"/>
            <consortium name="The Broad Institute Genome Sequencing Center for Infectious Disease"/>
            <person name="Wu L."/>
            <person name="Ma J."/>
        </authorList>
    </citation>
    <scope>NUCLEOTIDE SEQUENCE [LARGE SCALE GENOMIC DNA]</scope>
    <source>
        <strain evidence="9">NBRC 112416</strain>
    </source>
</reference>
<evidence type="ECO:0000256" key="6">
    <source>
        <dbReference type="ARBA" id="ARBA00023136"/>
    </source>
</evidence>
<dbReference type="PANTHER" id="PTHR33452:SF4">
    <property type="entry name" value="BLL4328 PROTEIN"/>
    <property type="match status" value="1"/>
</dbReference>
<comment type="caution">
    <text evidence="8">The sequence shown here is derived from an EMBL/GenBank/DDBJ whole genome shotgun (WGS) entry which is preliminary data.</text>
</comment>
<evidence type="ECO:0000256" key="2">
    <source>
        <dbReference type="ARBA" id="ARBA00006679"/>
    </source>
</evidence>
<organism evidence="8 9">
    <name type="scientific">Devosia nitrariae</name>
    <dbReference type="NCBI Taxonomy" id="2071872"/>
    <lineage>
        <taxon>Bacteria</taxon>
        <taxon>Pseudomonadati</taxon>
        <taxon>Pseudomonadota</taxon>
        <taxon>Alphaproteobacteria</taxon>
        <taxon>Hyphomicrobiales</taxon>
        <taxon>Devosiaceae</taxon>
        <taxon>Devosia</taxon>
    </lineage>
</organism>
<name>A0ABQ5W2F0_9HYPH</name>
<evidence type="ECO:0000256" key="7">
    <source>
        <dbReference type="SAM" id="Phobius"/>
    </source>
</evidence>
<keyword evidence="9" id="KW-1185">Reference proteome</keyword>
<accession>A0ABQ5W2F0</accession>
<evidence type="ECO:0000313" key="9">
    <source>
        <dbReference type="Proteomes" id="UP001156691"/>
    </source>
</evidence>
<dbReference type="InterPro" id="IPR032808">
    <property type="entry name" value="DoxX"/>
</dbReference>
<sequence>MFDRLNTYAPMALGALRIVAGLLFLQGGTQKLFGFPEVPFEMPPTEGLMLAAGILELVGGALMIVGFLTRPTAFILSGFMAVGYWIGHAPMGLFPATNMGGPAILFCFVYLYIFFAGPGAWSVDGVMPGAWREKRA</sequence>
<proteinExistence type="inferred from homology"/>
<evidence type="ECO:0000256" key="5">
    <source>
        <dbReference type="ARBA" id="ARBA00022989"/>
    </source>
</evidence>
<keyword evidence="6 7" id="KW-0472">Membrane</keyword>
<dbReference type="Pfam" id="PF07681">
    <property type="entry name" value="DoxX"/>
    <property type="match status" value="1"/>
</dbReference>
<evidence type="ECO:0000313" key="8">
    <source>
        <dbReference type="EMBL" id="GLQ54036.1"/>
    </source>
</evidence>
<protein>
    <recommendedName>
        <fullName evidence="10">DoxX family protein</fullName>
    </recommendedName>
</protein>
<dbReference type="EMBL" id="BSNS01000007">
    <property type="protein sequence ID" value="GLQ54036.1"/>
    <property type="molecule type" value="Genomic_DNA"/>
</dbReference>
<dbReference type="InterPro" id="IPR051907">
    <property type="entry name" value="DoxX-like_oxidoreductase"/>
</dbReference>
<keyword evidence="4 7" id="KW-0812">Transmembrane</keyword>
<dbReference type="Proteomes" id="UP001156691">
    <property type="component" value="Unassembled WGS sequence"/>
</dbReference>
<evidence type="ECO:0000256" key="3">
    <source>
        <dbReference type="ARBA" id="ARBA00022475"/>
    </source>
</evidence>
<evidence type="ECO:0000256" key="4">
    <source>
        <dbReference type="ARBA" id="ARBA00022692"/>
    </source>
</evidence>
<feature type="transmembrane region" description="Helical" evidence="7">
    <location>
        <begin position="47"/>
        <end position="68"/>
    </location>
</feature>
<feature type="transmembrane region" description="Helical" evidence="7">
    <location>
        <begin position="103"/>
        <end position="123"/>
    </location>
</feature>
<feature type="transmembrane region" description="Helical" evidence="7">
    <location>
        <begin position="73"/>
        <end position="91"/>
    </location>
</feature>
<comment type="similarity">
    <text evidence="2">Belongs to the DoxX family.</text>
</comment>
<evidence type="ECO:0000256" key="1">
    <source>
        <dbReference type="ARBA" id="ARBA00004651"/>
    </source>
</evidence>
<evidence type="ECO:0008006" key="10">
    <source>
        <dbReference type="Google" id="ProtNLM"/>
    </source>
</evidence>
<keyword evidence="3" id="KW-1003">Cell membrane</keyword>
<dbReference type="RefSeq" id="WP_284339479.1">
    <property type="nucleotide sequence ID" value="NZ_BSNS01000007.1"/>
</dbReference>
<comment type="subcellular location">
    <subcellularLocation>
        <location evidence="1">Cell membrane</location>
        <topology evidence="1">Multi-pass membrane protein</topology>
    </subcellularLocation>
</comment>
<keyword evidence="5 7" id="KW-1133">Transmembrane helix</keyword>
<gene>
    <name evidence="8" type="ORF">GCM10010862_12950</name>
</gene>
<dbReference type="PANTHER" id="PTHR33452">
    <property type="entry name" value="OXIDOREDUCTASE CATD-RELATED"/>
    <property type="match status" value="1"/>
</dbReference>
<feature type="transmembrane region" description="Helical" evidence="7">
    <location>
        <begin position="7"/>
        <end position="27"/>
    </location>
</feature>